<proteinExistence type="predicted"/>
<evidence type="ECO:0000313" key="2">
    <source>
        <dbReference type="Proteomes" id="UP001206595"/>
    </source>
</evidence>
<sequence length="294" mass="35092">MDYCYEIVDNPTQSRYIVLENDYFTLNTENIKNVKFDYECRNYIMCELSRKCPERYYMKMIDCCFEDDFEFKDGIFYNKRKPYMFFTNNYVPDLNNIAINSIMENYDDINIDNMISIVASKKCHQDFFIINNGKGKYTSCNMHTRHLNYFEEEDKDMIIEELYENPDFVIKKRHLSVSTIKENVNYCMSLDTGDILTTYFDQIAATTEGNDFVVQFVISDDEIFIKHEGKYIDGNEMLLTNDKPEIGFTLLQDNEGYYIIKFKEKYINIEWFKSAYGGIIFKENSWTRFSIVES</sequence>
<dbReference type="EMBL" id="MU621045">
    <property type="protein sequence ID" value="KAI8574907.1"/>
    <property type="molecule type" value="Genomic_DNA"/>
</dbReference>
<name>A0AAD5H781_UMBRA</name>
<reference evidence="1" key="1">
    <citation type="submission" date="2021-06" db="EMBL/GenBank/DDBJ databases">
        <authorList>
            <consortium name="DOE Joint Genome Institute"/>
            <person name="Mondo S.J."/>
            <person name="Amses K.R."/>
            <person name="Simmons D.R."/>
            <person name="Longcore J.E."/>
            <person name="Seto K."/>
            <person name="Alves G.H."/>
            <person name="Bonds A.E."/>
            <person name="Quandt C.A."/>
            <person name="Davis W.J."/>
            <person name="Chang Y."/>
            <person name="Letcher P.M."/>
            <person name="Powell M.J."/>
            <person name="Kuo A."/>
            <person name="Labutti K."/>
            <person name="Pangilinan J."/>
            <person name="Andreopoulos W."/>
            <person name="Tritt A."/>
            <person name="Riley R."/>
            <person name="Hundley H."/>
            <person name="Johnson J."/>
            <person name="Lipzen A."/>
            <person name="Barry K."/>
            <person name="Berbee M.L."/>
            <person name="Buchler N.E."/>
            <person name="Grigoriev I.V."/>
            <person name="Spatafora J.W."/>
            <person name="Stajich J.E."/>
            <person name="James T.Y."/>
        </authorList>
    </citation>
    <scope>NUCLEOTIDE SEQUENCE</scope>
    <source>
        <strain evidence="1">AG</strain>
    </source>
</reference>
<dbReference type="RefSeq" id="XP_051439914.1">
    <property type="nucleotide sequence ID" value="XM_051592760.1"/>
</dbReference>
<dbReference type="GeneID" id="75918102"/>
<dbReference type="Proteomes" id="UP001206595">
    <property type="component" value="Unassembled WGS sequence"/>
</dbReference>
<organism evidence="1 2">
    <name type="scientific">Umbelopsis ramanniana AG</name>
    <dbReference type="NCBI Taxonomy" id="1314678"/>
    <lineage>
        <taxon>Eukaryota</taxon>
        <taxon>Fungi</taxon>
        <taxon>Fungi incertae sedis</taxon>
        <taxon>Mucoromycota</taxon>
        <taxon>Mucoromycotina</taxon>
        <taxon>Umbelopsidomycetes</taxon>
        <taxon>Umbelopsidales</taxon>
        <taxon>Umbelopsidaceae</taxon>
        <taxon>Umbelopsis</taxon>
    </lineage>
</organism>
<protein>
    <submittedName>
        <fullName evidence="1">Uncharacterized protein</fullName>
    </submittedName>
</protein>
<gene>
    <name evidence="1" type="ORF">K450DRAFT_264143</name>
</gene>
<accession>A0AAD5H781</accession>
<keyword evidence="2" id="KW-1185">Reference proteome</keyword>
<reference evidence="1" key="2">
    <citation type="journal article" date="2022" name="Proc. Natl. Acad. Sci. U.S.A.">
        <title>Diploid-dominant life cycles characterize the early evolution of Fungi.</title>
        <authorList>
            <person name="Amses K.R."/>
            <person name="Simmons D.R."/>
            <person name="Longcore J.E."/>
            <person name="Mondo S.J."/>
            <person name="Seto K."/>
            <person name="Jeronimo G.H."/>
            <person name="Bonds A.E."/>
            <person name="Quandt C.A."/>
            <person name="Davis W.J."/>
            <person name="Chang Y."/>
            <person name="Federici B.A."/>
            <person name="Kuo A."/>
            <person name="LaButti K."/>
            <person name="Pangilinan J."/>
            <person name="Andreopoulos W."/>
            <person name="Tritt A."/>
            <person name="Riley R."/>
            <person name="Hundley H."/>
            <person name="Johnson J."/>
            <person name="Lipzen A."/>
            <person name="Barry K."/>
            <person name="Lang B.F."/>
            <person name="Cuomo C.A."/>
            <person name="Buchler N.E."/>
            <person name="Grigoriev I.V."/>
            <person name="Spatafora J.W."/>
            <person name="Stajich J.E."/>
            <person name="James T.Y."/>
        </authorList>
    </citation>
    <scope>NUCLEOTIDE SEQUENCE</scope>
    <source>
        <strain evidence="1">AG</strain>
    </source>
</reference>
<comment type="caution">
    <text evidence="1">The sequence shown here is derived from an EMBL/GenBank/DDBJ whole genome shotgun (WGS) entry which is preliminary data.</text>
</comment>
<evidence type="ECO:0000313" key="1">
    <source>
        <dbReference type="EMBL" id="KAI8574907.1"/>
    </source>
</evidence>
<dbReference type="AlphaFoldDB" id="A0AAD5H781"/>